<evidence type="ECO:0000313" key="1">
    <source>
        <dbReference type="EMBL" id="CAA2984483.1"/>
    </source>
</evidence>
<accession>A0A8S0RYQ4</accession>
<dbReference type="AlphaFoldDB" id="A0A8S0RYQ4"/>
<protein>
    <submittedName>
        <fullName evidence="1">Uncharacterized protein</fullName>
    </submittedName>
</protein>
<sequence>MLIRSEINREREREFLDLSHLAGFFASFPSAAIFDWKFSKVCEIDSLFRAWFKTELQSWEVSEFEILETLRHVIIEGAMLHLEKLIVQQCDSLEGVPVGIERLVDIEVLEFLRGQMSLLGTSLQKNLGKITEKSHMFQKYTTDTGEISGKFIH</sequence>
<gene>
    <name evidence="1" type="ORF">OLEA9_A017737</name>
</gene>
<evidence type="ECO:0000313" key="2">
    <source>
        <dbReference type="Proteomes" id="UP000594638"/>
    </source>
</evidence>
<dbReference type="EMBL" id="CACTIH010003765">
    <property type="protein sequence ID" value="CAA2984483.1"/>
    <property type="molecule type" value="Genomic_DNA"/>
</dbReference>
<proteinExistence type="predicted"/>
<keyword evidence="2" id="KW-1185">Reference proteome</keyword>
<comment type="caution">
    <text evidence="1">The sequence shown here is derived from an EMBL/GenBank/DDBJ whole genome shotgun (WGS) entry which is preliminary data.</text>
</comment>
<dbReference type="Proteomes" id="UP000594638">
    <property type="component" value="Unassembled WGS sequence"/>
</dbReference>
<reference evidence="1 2" key="1">
    <citation type="submission" date="2019-12" db="EMBL/GenBank/DDBJ databases">
        <authorList>
            <person name="Alioto T."/>
            <person name="Alioto T."/>
            <person name="Gomez Garrido J."/>
        </authorList>
    </citation>
    <scope>NUCLEOTIDE SEQUENCE [LARGE SCALE GENOMIC DNA]</scope>
</reference>
<name>A0A8S0RYQ4_OLEEU</name>
<organism evidence="1 2">
    <name type="scientific">Olea europaea subsp. europaea</name>
    <dbReference type="NCBI Taxonomy" id="158383"/>
    <lineage>
        <taxon>Eukaryota</taxon>
        <taxon>Viridiplantae</taxon>
        <taxon>Streptophyta</taxon>
        <taxon>Embryophyta</taxon>
        <taxon>Tracheophyta</taxon>
        <taxon>Spermatophyta</taxon>
        <taxon>Magnoliopsida</taxon>
        <taxon>eudicotyledons</taxon>
        <taxon>Gunneridae</taxon>
        <taxon>Pentapetalae</taxon>
        <taxon>asterids</taxon>
        <taxon>lamiids</taxon>
        <taxon>Lamiales</taxon>
        <taxon>Oleaceae</taxon>
        <taxon>Oleeae</taxon>
        <taxon>Olea</taxon>
    </lineage>
</organism>
<dbReference type="OrthoDB" id="10624185at2759"/>
<dbReference type="Gramene" id="OE9A017737T1">
    <property type="protein sequence ID" value="OE9A017737C1"/>
    <property type="gene ID" value="OE9A017737"/>
</dbReference>